<dbReference type="PANTHER" id="PTHR39515:SF2">
    <property type="entry name" value="HTH-TYPE TRANSCRIPTIONAL REGULATOR RV0880"/>
    <property type="match status" value="1"/>
</dbReference>
<dbReference type="SUPFAM" id="SSF46785">
    <property type="entry name" value="Winged helix' DNA-binding domain"/>
    <property type="match status" value="1"/>
</dbReference>
<dbReference type="AlphaFoldDB" id="A0AAW8F1D5"/>
<comment type="caution">
    <text evidence="5">The sequence shown here is derived from an EMBL/GenBank/DDBJ whole genome shotgun (WGS) entry which is preliminary data.</text>
</comment>
<dbReference type="PROSITE" id="PS50995">
    <property type="entry name" value="HTH_MARR_2"/>
    <property type="match status" value="1"/>
</dbReference>
<evidence type="ECO:0000256" key="2">
    <source>
        <dbReference type="ARBA" id="ARBA00023125"/>
    </source>
</evidence>
<gene>
    <name evidence="5" type="ORF">QFZ53_003812</name>
</gene>
<dbReference type="Pfam" id="PF01047">
    <property type="entry name" value="MarR"/>
    <property type="match status" value="1"/>
</dbReference>
<evidence type="ECO:0000313" key="5">
    <source>
        <dbReference type="EMBL" id="MDQ0649616.1"/>
    </source>
</evidence>
<keyword evidence="1" id="KW-0805">Transcription regulation</keyword>
<dbReference type="InterPro" id="IPR036390">
    <property type="entry name" value="WH_DNA-bd_sf"/>
</dbReference>
<dbReference type="InterPro" id="IPR023187">
    <property type="entry name" value="Tscrpt_reg_MarR-type_CS"/>
</dbReference>
<sequence>MSAPDESLPATAADLRMATFRLARRLRCVRVADAMSDAQLGVLMTLRLHGRRTITALAERERVTAPSMTSLINGLEEQGLVTRTPDDEDRRRVQVDVTDAGIDIVEQTMRRRDELLVGAMRELELSADEVQTLRDASALMWKLAER</sequence>
<dbReference type="Proteomes" id="UP001244427">
    <property type="component" value="Unassembled WGS sequence"/>
</dbReference>
<dbReference type="InterPro" id="IPR000835">
    <property type="entry name" value="HTH_MarR-typ"/>
</dbReference>
<dbReference type="GO" id="GO:0003677">
    <property type="term" value="F:DNA binding"/>
    <property type="evidence" value="ECO:0007669"/>
    <property type="project" value="UniProtKB-KW"/>
</dbReference>
<protein>
    <submittedName>
        <fullName evidence="5">DNA-binding MarR family transcriptional regulator</fullName>
    </submittedName>
</protein>
<feature type="domain" description="HTH marR-type" evidence="4">
    <location>
        <begin position="12"/>
        <end position="142"/>
    </location>
</feature>
<organism evidence="5 6">
    <name type="scientific">Microbacterium natoriense</name>
    <dbReference type="NCBI Taxonomy" id="284570"/>
    <lineage>
        <taxon>Bacteria</taxon>
        <taxon>Bacillati</taxon>
        <taxon>Actinomycetota</taxon>
        <taxon>Actinomycetes</taxon>
        <taxon>Micrococcales</taxon>
        <taxon>Microbacteriaceae</taxon>
        <taxon>Microbacterium</taxon>
    </lineage>
</organism>
<keyword evidence="2 5" id="KW-0238">DNA-binding</keyword>
<dbReference type="EMBL" id="JAUSXV010000001">
    <property type="protein sequence ID" value="MDQ0649616.1"/>
    <property type="molecule type" value="Genomic_DNA"/>
</dbReference>
<accession>A0AAW8F1D5</accession>
<dbReference type="PANTHER" id="PTHR39515">
    <property type="entry name" value="CONSERVED PROTEIN"/>
    <property type="match status" value="1"/>
</dbReference>
<name>A0AAW8F1D5_9MICO</name>
<keyword evidence="6" id="KW-1185">Reference proteome</keyword>
<dbReference type="InterPro" id="IPR052526">
    <property type="entry name" value="HTH-type_Bedaq_tolerance"/>
</dbReference>
<keyword evidence="3" id="KW-0804">Transcription</keyword>
<dbReference type="SMART" id="SM00347">
    <property type="entry name" value="HTH_MARR"/>
    <property type="match status" value="1"/>
</dbReference>
<dbReference type="GO" id="GO:0003700">
    <property type="term" value="F:DNA-binding transcription factor activity"/>
    <property type="evidence" value="ECO:0007669"/>
    <property type="project" value="InterPro"/>
</dbReference>
<dbReference type="Gene3D" id="1.10.10.10">
    <property type="entry name" value="Winged helix-like DNA-binding domain superfamily/Winged helix DNA-binding domain"/>
    <property type="match status" value="1"/>
</dbReference>
<dbReference type="InterPro" id="IPR036388">
    <property type="entry name" value="WH-like_DNA-bd_sf"/>
</dbReference>
<evidence type="ECO:0000259" key="4">
    <source>
        <dbReference type="PROSITE" id="PS50995"/>
    </source>
</evidence>
<evidence type="ECO:0000313" key="6">
    <source>
        <dbReference type="Proteomes" id="UP001244427"/>
    </source>
</evidence>
<evidence type="ECO:0000256" key="3">
    <source>
        <dbReference type="ARBA" id="ARBA00023163"/>
    </source>
</evidence>
<dbReference type="PROSITE" id="PS01117">
    <property type="entry name" value="HTH_MARR_1"/>
    <property type="match status" value="1"/>
</dbReference>
<dbReference type="RefSeq" id="WP_307299085.1">
    <property type="nucleotide sequence ID" value="NZ_JAUSXV010000001.1"/>
</dbReference>
<reference evidence="5 6" key="1">
    <citation type="submission" date="2023-07" db="EMBL/GenBank/DDBJ databases">
        <title>Comparative genomics of wheat-associated soil bacteria to identify genetic determinants of phenazine resistance.</title>
        <authorList>
            <person name="Mouncey N."/>
        </authorList>
    </citation>
    <scope>NUCLEOTIDE SEQUENCE [LARGE SCALE GENOMIC DNA]</scope>
    <source>
        <strain evidence="5 6">W4I9-1</strain>
    </source>
</reference>
<evidence type="ECO:0000256" key="1">
    <source>
        <dbReference type="ARBA" id="ARBA00023015"/>
    </source>
</evidence>
<proteinExistence type="predicted"/>